<feature type="non-terminal residue" evidence="2">
    <location>
        <position position="1"/>
    </location>
</feature>
<dbReference type="AlphaFoldDB" id="A0A3N4J0Q9"/>
<keyword evidence="1" id="KW-0472">Membrane</keyword>
<evidence type="ECO:0000313" key="3">
    <source>
        <dbReference type="Proteomes" id="UP000276215"/>
    </source>
</evidence>
<gene>
    <name evidence="2" type="ORF">L873DRAFT_1712375</name>
</gene>
<evidence type="ECO:0000256" key="1">
    <source>
        <dbReference type="SAM" id="Phobius"/>
    </source>
</evidence>
<keyword evidence="1" id="KW-0812">Transmembrane</keyword>
<keyword evidence="1" id="KW-1133">Transmembrane helix</keyword>
<evidence type="ECO:0000313" key="2">
    <source>
        <dbReference type="EMBL" id="RPA91859.1"/>
    </source>
</evidence>
<sequence length="56" mass="6650">RFNARLVAHAFKQWSGVDYFSIYIRLVLISLVSLVLSYIAVYDYNIYQLDMRFAIL</sequence>
<feature type="transmembrane region" description="Helical" evidence="1">
    <location>
        <begin position="20"/>
        <end position="42"/>
    </location>
</feature>
<dbReference type="Proteomes" id="UP000276215">
    <property type="component" value="Unassembled WGS sequence"/>
</dbReference>
<organism evidence="2 3">
    <name type="scientific">Choiromyces venosus 120613-1</name>
    <dbReference type="NCBI Taxonomy" id="1336337"/>
    <lineage>
        <taxon>Eukaryota</taxon>
        <taxon>Fungi</taxon>
        <taxon>Dikarya</taxon>
        <taxon>Ascomycota</taxon>
        <taxon>Pezizomycotina</taxon>
        <taxon>Pezizomycetes</taxon>
        <taxon>Pezizales</taxon>
        <taxon>Tuberaceae</taxon>
        <taxon>Choiromyces</taxon>
    </lineage>
</organism>
<accession>A0A3N4J0Q9</accession>
<proteinExistence type="predicted"/>
<dbReference type="EMBL" id="ML120486">
    <property type="protein sequence ID" value="RPA91859.1"/>
    <property type="molecule type" value="Genomic_DNA"/>
</dbReference>
<keyword evidence="3" id="KW-1185">Reference proteome</keyword>
<name>A0A3N4J0Q9_9PEZI</name>
<reference evidence="2 3" key="1">
    <citation type="journal article" date="2018" name="Nat. Ecol. Evol.">
        <title>Pezizomycetes genomes reveal the molecular basis of ectomycorrhizal truffle lifestyle.</title>
        <authorList>
            <person name="Murat C."/>
            <person name="Payen T."/>
            <person name="Noel B."/>
            <person name="Kuo A."/>
            <person name="Morin E."/>
            <person name="Chen J."/>
            <person name="Kohler A."/>
            <person name="Krizsan K."/>
            <person name="Balestrini R."/>
            <person name="Da Silva C."/>
            <person name="Montanini B."/>
            <person name="Hainaut M."/>
            <person name="Levati E."/>
            <person name="Barry K.W."/>
            <person name="Belfiori B."/>
            <person name="Cichocki N."/>
            <person name="Clum A."/>
            <person name="Dockter R.B."/>
            <person name="Fauchery L."/>
            <person name="Guy J."/>
            <person name="Iotti M."/>
            <person name="Le Tacon F."/>
            <person name="Lindquist E.A."/>
            <person name="Lipzen A."/>
            <person name="Malagnac F."/>
            <person name="Mello A."/>
            <person name="Molinier V."/>
            <person name="Miyauchi S."/>
            <person name="Poulain J."/>
            <person name="Riccioni C."/>
            <person name="Rubini A."/>
            <person name="Sitrit Y."/>
            <person name="Splivallo R."/>
            <person name="Traeger S."/>
            <person name="Wang M."/>
            <person name="Zifcakova L."/>
            <person name="Wipf D."/>
            <person name="Zambonelli A."/>
            <person name="Paolocci F."/>
            <person name="Nowrousian M."/>
            <person name="Ottonello S."/>
            <person name="Baldrian P."/>
            <person name="Spatafora J.W."/>
            <person name="Henrissat B."/>
            <person name="Nagy L.G."/>
            <person name="Aury J.M."/>
            <person name="Wincker P."/>
            <person name="Grigoriev I.V."/>
            <person name="Bonfante P."/>
            <person name="Martin F.M."/>
        </authorList>
    </citation>
    <scope>NUCLEOTIDE SEQUENCE [LARGE SCALE GENOMIC DNA]</scope>
    <source>
        <strain evidence="2 3">120613-1</strain>
    </source>
</reference>
<protein>
    <submittedName>
        <fullName evidence="2">Uncharacterized protein</fullName>
    </submittedName>
</protein>